<accession>A0A158M5V1</accession>
<feature type="region of interest" description="Disordered" evidence="1">
    <location>
        <begin position="1"/>
        <end position="40"/>
    </location>
</feature>
<comment type="caution">
    <text evidence="2">The sequence shown here is derived from an EMBL/GenBank/DDBJ whole genome shotgun (WGS) entry which is preliminary data.</text>
</comment>
<dbReference type="EMBL" id="JFZZ01000043">
    <property type="protein sequence ID" value="KAK96328.1"/>
    <property type="molecule type" value="Genomic_DNA"/>
</dbReference>
<name>A0A158M5V1_9BORD</name>
<proteinExistence type="predicted"/>
<sequence>MSDDVPALPGARPIAPAPVFAHPGKPRRSGALPMINPRKR</sequence>
<dbReference type="PATRIC" id="fig|1331206.3.peg.944"/>
<reference evidence="2 3" key="1">
    <citation type="submission" date="2014-03" db="EMBL/GenBank/DDBJ databases">
        <title>Genome sequence of Bordetella holmseii.</title>
        <authorList>
            <person name="Harvill E."/>
            <person name="Goodfield L.L."/>
            <person name="Ivanov Y."/>
            <person name="Meyer J.A."/>
            <person name="Newth C."/>
            <person name="Cassiday P."/>
            <person name="Tondella M.L."/>
            <person name="Liao P."/>
            <person name="Zimmerman J."/>
            <person name="Meert K."/>
            <person name="Wessel D."/>
            <person name="Berger J."/>
            <person name="Dean J.M."/>
            <person name="Holubkov R."/>
            <person name="Burr J."/>
            <person name="Liu T."/>
            <person name="Brinkac L.M."/>
            <person name="Sanka R."/>
            <person name="Kim M."/>
            <person name="Losada L."/>
        </authorList>
    </citation>
    <scope>NUCLEOTIDE SEQUENCE [LARGE SCALE GENOMIC DNA]</scope>
    <source>
        <strain evidence="2 3">CDC-H585-BH</strain>
    </source>
</reference>
<evidence type="ECO:0000256" key="1">
    <source>
        <dbReference type="SAM" id="MobiDB-lite"/>
    </source>
</evidence>
<gene>
    <name evidence="2" type="ORF">L497_2135</name>
</gene>
<evidence type="ECO:0000313" key="3">
    <source>
        <dbReference type="Proteomes" id="UP000026682"/>
    </source>
</evidence>
<protein>
    <submittedName>
        <fullName evidence="2">Uncharacterized protein</fullName>
    </submittedName>
</protein>
<organism evidence="2 3">
    <name type="scientific">Bordetella holmesii CDC-H585-BH</name>
    <dbReference type="NCBI Taxonomy" id="1331206"/>
    <lineage>
        <taxon>Bacteria</taxon>
        <taxon>Pseudomonadati</taxon>
        <taxon>Pseudomonadota</taxon>
        <taxon>Betaproteobacteria</taxon>
        <taxon>Burkholderiales</taxon>
        <taxon>Alcaligenaceae</taxon>
        <taxon>Bordetella</taxon>
    </lineage>
</organism>
<evidence type="ECO:0000313" key="2">
    <source>
        <dbReference type="EMBL" id="KAK96328.1"/>
    </source>
</evidence>
<dbReference type="Proteomes" id="UP000026682">
    <property type="component" value="Unassembled WGS sequence"/>
</dbReference>
<dbReference type="AlphaFoldDB" id="A0A158M5V1"/>